<comment type="caution">
    <text evidence="1">The sequence shown here is derived from an EMBL/GenBank/DDBJ whole genome shotgun (WGS) entry which is preliminary data.</text>
</comment>
<evidence type="ECO:0000313" key="2">
    <source>
        <dbReference type="Proteomes" id="UP000812287"/>
    </source>
</evidence>
<organism evidence="1 2">
    <name type="scientific">Guyanagaster necrorhizus</name>
    <dbReference type="NCBI Taxonomy" id="856835"/>
    <lineage>
        <taxon>Eukaryota</taxon>
        <taxon>Fungi</taxon>
        <taxon>Dikarya</taxon>
        <taxon>Basidiomycota</taxon>
        <taxon>Agaricomycotina</taxon>
        <taxon>Agaricomycetes</taxon>
        <taxon>Agaricomycetidae</taxon>
        <taxon>Agaricales</taxon>
        <taxon>Marasmiineae</taxon>
        <taxon>Physalacriaceae</taxon>
        <taxon>Guyanagaster</taxon>
    </lineage>
</organism>
<dbReference type="OrthoDB" id="2974757at2759"/>
<protein>
    <submittedName>
        <fullName evidence="1">Uncharacterized protein</fullName>
    </submittedName>
</protein>
<reference evidence="1" key="1">
    <citation type="submission" date="2020-11" db="EMBL/GenBank/DDBJ databases">
        <title>Adaptations for nitrogen fixation in a non-lichenized fungal sporocarp promotes dispersal by wood-feeding termites.</title>
        <authorList>
            <consortium name="DOE Joint Genome Institute"/>
            <person name="Koch R.A."/>
            <person name="Yoon G."/>
            <person name="Arayal U."/>
            <person name="Lail K."/>
            <person name="Amirebrahimi M."/>
            <person name="Labutti K."/>
            <person name="Lipzen A."/>
            <person name="Riley R."/>
            <person name="Barry K."/>
            <person name="Henrissat B."/>
            <person name="Grigoriev I.V."/>
            <person name="Herr J.R."/>
            <person name="Aime M.C."/>
        </authorList>
    </citation>
    <scope>NUCLEOTIDE SEQUENCE</scope>
    <source>
        <strain evidence="1">MCA 3950</strain>
    </source>
</reference>
<dbReference type="EMBL" id="MU250533">
    <property type="protein sequence ID" value="KAG7446900.1"/>
    <property type="molecule type" value="Genomic_DNA"/>
</dbReference>
<proteinExistence type="predicted"/>
<keyword evidence="2" id="KW-1185">Reference proteome</keyword>
<dbReference type="RefSeq" id="XP_043040400.1">
    <property type="nucleotide sequence ID" value="XM_043179134.1"/>
</dbReference>
<evidence type="ECO:0000313" key="1">
    <source>
        <dbReference type="EMBL" id="KAG7446900.1"/>
    </source>
</evidence>
<dbReference type="Proteomes" id="UP000812287">
    <property type="component" value="Unassembled WGS sequence"/>
</dbReference>
<dbReference type="GeneID" id="66101428"/>
<accession>A0A9P8AT74</accession>
<dbReference type="AlphaFoldDB" id="A0A9P8AT74"/>
<gene>
    <name evidence="1" type="ORF">BT62DRAFT_1075644</name>
</gene>
<sequence length="167" mass="19165">MRLPILTVCQNTHPTPVEPATCLRMAKERVVAGVHASCVYIPSWYRTASHSFDFWLTGLIGLSHAQPDYYHRQAMFSDAPHHRSVYGYYDELVEAEKPSYQDTQTTIATAHWVQEELKELHQETASLTLHYWFSVIGDTFLCQYSTNAKVSTTAPHSIRYCPPQCRK</sequence>
<name>A0A9P8AT74_9AGAR</name>